<dbReference type="EMBL" id="VTPC01090614">
    <property type="protein sequence ID" value="KAF2882466.1"/>
    <property type="molecule type" value="Genomic_DNA"/>
</dbReference>
<feature type="region of interest" description="Disordered" evidence="2">
    <location>
        <begin position="192"/>
        <end position="217"/>
    </location>
</feature>
<feature type="region of interest" description="Disordered" evidence="2">
    <location>
        <begin position="691"/>
        <end position="735"/>
    </location>
</feature>
<organism evidence="4 5">
    <name type="scientific">Ignelater luminosus</name>
    <name type="common">Cucubano</name>
    <name type="synonym">Pyrophorus luminosus</name>
    <dbReference type="NCBI Taxonomy" id="2038154"/>
    <lineage>
        <taxon>Eukaryota</taxon>
        <taxon>Metazoa</taxon>
        <taxon>Ecdysozoa</taxon>
        <taxon>Arthropoda</taxon>
        <taxon>Hexapoda</taxon>
        <taxon>Insecta</taxon>
        <taxon>Pterygota</taxon>
        <taxon>Neoptera</taxon>
        <taxon>Endopterygota</taxon>
        <taxon>Coleoptera</taxon>
        <taxon>Polyphaga</taxon>
        <taxon>Elateriformia</taxon>
        <taxon>Elateroidea</taxon>
        <taxon>Elateridae</taxon>
        <taxon>Agrypninae</taxon>
        <taxon>Pyrophorini</taxon>
        <taxon>Ignelater</taxon>
    </lineage>
</organism>
<name>A0A8K0G1C8_IGNLU</name>
<feature type="region of interest" description="Disordered" evidence="2">
    <location>
        <begin position="247"/>
        <end position="271"/>
    </location>
</feature>
<feature type="region of interest" description="Disordered" evidence="2">
    <location>
        <begin position="1125"/>
        <end position="1174"/>
    </location>
</feature>
<feature type="region of interest" description="Disordered" evidence="2">
    <location>
        <begin position="1013"/>
        <end position="1106"/>
    </location>
</feature>
<evidence type="ECO:0000256" key="2">
    <source>
        <dbReference type="SAM" id="MobiDB-lite"/>
    </source>
</evidence>
<comment type="caution">
    <text evidence="4">The sequence shown here is derived from an EMBL/GenBank/DDBJ whole genome shotgun (WGS) entry which is preliminary data.</text>
</comment>
<keyword evidence="1" id="KW-0175">Coiled coil</keyword>
<feature type="compositionally biased region" description="Polar residues" evidence="2">
    <location>
        <begin position="299"/>
        <end position="314"/>
    </location>
</feature>
<feature type="coiled-coil region" evidence="1">
    <location>
        <begin position="46"/>
        <end position="80"/>
    </location>
</feature>
<feature type="compositionally biased region" description="Basic residues" evidence="2">
    <location>
        <begin position="1087"/>
        <end position="1097"/>
    </location>
</feature>
<accession>A0A8K0G1C8</accession>
<feature type="compositionally biased region" description="Acidic residues" evidence="2">
    <location>
        <begin position="419"/>
        <end position="428"/>
    </location>
</feature>
<feature type="region of interest" description="Disordered" evidence="2">
    <location>
        <begin position="539"/>
        <end position="558"/>
    </location>
</feature>
<feature type="region of interest" description="Disordered" evidence="2">
    <location>
        <begin position="503"/>
        <end position="524"/>
    </location>
</feature>
<dbReference type="Proteomes" id="UP000801492">
    <property type="component" value="Unassembled WGS sequence"/>
</dbReference>
<gene>
    <name evidence="4" type="ORF">ILUMI_23691</name>
</gene>
<feature type="compositionally biased region" description="Basic and acidic residues" evidence="2">
    <location>
        <begin position="1306"/>
        <end position="1315"/>
    </location>
</feature>
<dbReference type="OrthoDB" id="751084at2759"/>
<feature type="compositionally biased region" description="Acidic residues" evidence="2">
    <location>
        <begin position="1149"/>
        <end position="1160"/>
    </location>
</feature>
<protein>
    <recommendedName>
        <fullName evidence="3">FAM21/CAPZIP domain-containing protein</fullName>
    </recommendedName>
</protein>
<feature type="compositionally biased region" description="Basic and acidic residues" evidence="2">
    <location>
        <begin position="695"/>
        <end position="709"/>
    </location>
</feature>
<feature type="domain" description="FAM21/CAPZIP" evidence="3">
    <location>
        <begin position="994"/>
        <end position="1109"/>
    </location>
</feature>
<feature type="region of interest" description="Disordered" evidence="2">
    <location>
        <begin position="419"/>
        <end position="439"/>
    </location>
</feature>
<feature type="compositionally biased region" description="Basic and acidic residues" evidence="2">
    <location>
        <begin position="1137"/>
        <end position="1148"/>
    </location>
</feature>
<sequence length="1340" mass="149441">MSTHSLVSSNVNSWNRAWSAQEIIDNASNWSLAGDAGLLNYLETFSENLLSKAQDTNDNLNKLLEDLNSVSLNLDIVKNDFRSLHNFQFVESRVYEEDETLASENVQANLKDDKPNNEEKQISDMKEAVLRGIEVVDKFFDKVEIPASDSEDETDFPSFVLRPKDPYIDRPLPYVIGTDDWHKKWHVGLLDSSSESEAEKNSERYSDSDSESDLPVQNRVKQIKEISNSGSEADLLNRNINHPVANSTFDESIKQPDIFGSSDSEEYNSVPTQAPISNKRFARELAAKLGNVIEQNPEVTQPEVNKRPIQSSEPARNIGNIFDDEPPPIDQDDMMFGNSNAHQGLFSANSGLFDDLDDNLWKDKKHVTEDTKEVTKPKLPNLFEDDDDIFTIESTQNKTNTKDSANVSSKKIARGLFDDDSSEDDDLFSENTKSQPSSKLFLHSSSKTVVPYFSDEPPELKPKHEDTNKEDIIKAKKPVGGIKIFSGTDLFPQKSDSLHQIETKQLHHQDSESNKANKESFSDKSDDLFVSDSKAIKVADSKESDTANVPDIDSKMGDKSKQLSLFDDNDDNDKGDELFGDDLFSNISTNKFVTNLFDDEPLNNDIFAITNDDLSTTKPSEQIESSEKDTVTKEALKIESVEKDVKKSENISLFSADSDDEIDDLFSSNVKGKPIIESKISVEASKSFNNVTDNTKSKSDIQEENKSNVEKNVPSSVNINFFDQHPPDDDNEWDTKSENNLFEDNYSSLFDNTPELSSQRSGLFDSEPPSLFYESSGIVRDGSARAETDDSFNPFASSSRRFSSDIFNEQQSSDSFFVTKNKSHIDIQYATQSNLGSIKEIPDPQLDASSYSNVEITPSGNVDDLFSDSTISGTGENTRVGEETKDDIIKNILKDSQRDKDNLFDDFDLLSESKNGKIEKESCDDMNVGLFESSGVSEDIQKDVHTEGKLQVEKVKPSVATKPNLSFVENKNVQKDQAVESLEDVVAAKIGSPGKLKHSMNINVSALMPGMSPPKKVGLQKSRSFDVSSTDDNDATETSTVSSYNLSKSNDDDNKNESPVGKQSSFSENVSGDAEILPSMTKDRVRIPVKRRPSTRKARQELIRNSGTDFKLNLSSELYDAQKNISEDDALSQVVEKQTEPKKQKSKDEDLEESISDDLFADISNTLPSEPTKVTEKVVPIRDLSLFSSSGSSDSSLFTETVSKDKTEYKQESFSSSITEEVQKVDSKQKENIVVNYSENLKSNDHKKSDLFDDVESGDDDDDIFSTKKLPPKSNILKKSLFDDEFDDDDIFGPSTSIEATGITKVETKSSEKKPPKATHIKKLKNTEVEDDPLSAFNDN</sequence>
<evidence type="ECO:0000313" key="4">
    <source>
        <dbReference type="EMBL" id="KAF2882466.1"/>
    </source>
</evidence>
<proteinExistence type="predicted"/>
<feature type="compositionally biased region" description="Basic and acidic residues" evidence="2">
    <location>
        <begin position="197"/>
        <end position="207"/>
    </location>
</feature>
<evidence type="ECO:0000259" key="3">
    <source>
        <dbReference type="Pfam" id="PF15255"/>
    </source>
</evidence>
<feature type="region of interest" description="Disordered" evidence="2">
    <location>
        <begin position="1303"/>
        <end position="1340"/>
    </location>
</feature>
<feature type="compositionally biased region" description="Polar residues" evidence="2">
    <location>
        <begin position="1061"/>
        <end position="1070"/>
    </location>
</feature>
<reference evidence="4" key="1">
    <citation type="submission" date="2019-08" db="EMBL/GenBank/DDBJ databases">
        <title>The genome of the North American firefly Photinus pyralis.</title>
        <authorList>
            <consortium name="Photinus pyralis genome working group"/>
            <person name="Fallon T.R."/>
            <person name="Sander Lower S.E."/>
            <person name="Weng J.-K."/>
        </authorList>
    </citation>
    <scope>NUCLEOTIDE SEQUENCE</scope>
    <source>
        <strain evidence="4">TRF0915ILg1</strain>
        <tissue evidence="4">Whole body</tissue>
    </source>
</reference>
<feature type="region of interest" description="Disordered" evidence="2">
    <location>
        <begin position="299"/>
        <end position="321"/>
    </location>
</feature>
<dbReference type="InterPro" id="IPR029341">
    <property type="entry name" value="FAM21/CAPZIP"/>
</dbReference>
<feature type="compositionally biased region" description="Basic and acidic residues" evidence="2">
    <location>
        <begin position="725"/>
        <end position="735"/>
    </location>
</feature>
<dbReference type="Pfam" id="PF15255">
    <property type="entry name" value="CAP-ZIP_m"/>
    <property type="match status" value="1"/>
</dbReference>
<evidence type="ECO:0000313" key="5">
    <source>
        <dbReference type="Proteomes" id="UP000801492"/>
    </source>
</evidence>
<keyword evidence="5" id="KW-1185">Reference proteome</keyword>
<evidence type="ECO:0000256" key="1">
    <source>
        <dbReference type="SAM" id="Coils"/>
    </source>
</evidence>